<dbReference type="RefSeq" id="WP_213125037.1">
    <property type="nucleotide sequence ID" value="NZ_JAGYPG010000002.1"/>
</dbReference>
<dbReference type="EMBL" id="JAGYPG010000002">
    <property type="protein sequence ID" value="MBS4195851.1"/>
    <property type="molecule type" value="Genomic_DNA"/>
</dbReference>
<organism evidence="7 8">
    <name type="scientific">Lederbergia citri</name>
    <dbReference type="NCBI Taxonomy" id="2833580"/>
    <lineage>
        <taxon>Bacteria</taxon>
        <taxon>Bacillati</taxon>
        <taxon>Bacillota</taxon>
        <taxon>Bacilli</taxon>
        <taxon>Bacillales</taxon>
        <taxon>Bacillaceae</taxon>
        <taxon>Lederbergia</taxon>
    </lineage>
</organism>
<sequence>MPELQQLFSRHCKYIIYIIAIYVLGWGFTSYKSIFLGLILGTVVSLFNHWNLVRKTTAFGEAASSGKKFRSFGTLVRMCSAILAVMIAGTYPNVFNLISVIIGIMTAHAVIMIDFVLNQIFKSHKKREER</sequence>
<evidence type="ECO:0000256" key="1">
    <source>
        <dbReference type="ARBA" id="ARBA00004651"/>
    </source>
</evidence>
<evidence type="ECO:0000256" key="5">
    <source>
        <dbReference type="ARBA" id="ARBA00023136"/>
    </source>
</evidence>
<feature type="transmembrane region" description="Helical" evidence="6">
    <location>
        <begin position="12"/>
        <end position="28"/>
    </location>
</feature>
<keyword evidence="5 6" id="KW-0472">Membrane</keyword>
<dbReference type="AlphaFoldDB" id="A0A942TDC5"/>
<gene>
    <name evidence="7" type="ORF">KHA97_12355</name>
</gene>
<keyword evidence="8" id="KW-1185">Reference proteome</keyword>
<proteinExistence type="predicted"/>
<evidence type="ECO:0000256" key="3">
    <source>
        <dbReference type="ARBA" id="ARBA00022692"/>
    </source>
</evidence>
<feature type="transmembrane region" description="Helical" evidence="6">
    <location>
        <begin position="97"/>
        <end position="117"/>
    </location>
</feature>
<dbReference type="Proteomes" id="UP000681414">
    <property type="component" value="Unassembled WGS sequence"/>
</dbReference>
<comment type="caution">
    <text evidence="7">The sequence shown here is derived from an EMBL/GenBank/DDBJ whole genome shotgun (WGS) entry which is preliminary data.</text>
</comment>
<feature type="transmembrane region" description="Helical" evidence="6">
    <location>
        <begin position="34"/>
        <end position="53"/>
    </location>
</feature>
<evidence type="ECO:0000256" key="2">
    <source>
        <dbReference type="ARBA" id="ARBA00022475"/>
    </source>
</evidence>
<accession>A0A942TDC5</accession>
<evidence type="ECO:0000313" key="7">
    <source>
        <dbReference type="EMBL" id="MBS4195851.1"/>
    </source>
</evidence>
<keyword evidence="3 6" id="KW-0812">Transmembrane</keyword>
<keyword evidence="2" id="KW-1003">Cell membrane</keyword>
<dbReference type="InterPro" id="IPR039072">
    <property type="entry name" value="ATP_synth_I_Bacilli"/>
</dbReference>
<evidence type="ECO:0000256" key="4">
    <source>
        <dbReference type="ARBA" id="ARBA00022989"/>
    </source>
</evidence>
<dbReference type="GO" id="GO:0005886">
    <property type="term" value="C:plasma membrane"/>
    <property type="evidence" value="ECO:0007669"/>
    <property type="project" value="UniProtKB-SubCell"/>
</dbReference>
<keyword evidence="4 6" id="KW-1133">Transmembrane helix</keyword>
<comment type="subcellular location">
    <subcellularLocation>
        <location evidence="1">Cell membrane</location>
        <topology evidence="1">Multi-pass membrane protein</topology>
    </subcellularLocation>
</comment>
<protein>
    <submittedName>
        <fullName evidence="7">ATP synthase subunit I</fullName>
    </submittedName>
</protein>
<reference evidence="7 8" key="1">
    <citation type="submission" date="2021-05" db="EMBL/GenBank/DDBJ databases">
        <title>Novel Bacillus species.</title>
        <authorList>
            <person name="Liu G."/>
        </authorList>
    </citation>
    <scope>NUCLEOTIDE SEQUENCE [LARGE SCALE GENOMIC DNA]</scope>
    <source>
        <strain evidence="8">FJAT-49780</strain>
    </source>
</reference>
<dbReference type="Pfam" id="PF03899">
    <property type="entry name" value="ATP-synt_I"/>
    <property type="match status" value="1"/>
</dbReference>
<dbReference type="PANTHER" id="PTHR40035:SF1">
    <property type="entry name" value="ATP SYNTHASE PROTEIN I"/>
    <property type="match status" value="1"/>
</dbReference>
<name>A0A942TDC5_9BACI</name>
<evidence type="ECO:0000313" key="8">
    <source>
        <dbReference type="Proteomes" id="UP000681414"/>
    </source>
</evidence>
<evidence type="ECO:0000256" key="6">
    <source>
        <dbReference type="SAM" id="Phobius"/>
    </source>
</evidence>
<dbReference type="InterPro" id="IPR005598">
    <property type="entry name" value="ATP_synth_I"/>
</dbReference>
<dbReference type="PANTHER" id="PTHR40035">
    <property type="entry name" value="ATP SYNTHASE PROTEIN I"/>
    <property type="match status" value="1"/>
</dbReference>
<feature type="transmembrane region" description="Helical" evidence="6">
    <location>
        <begin position="74"/>
        <end position="91"/>
    </location>
</feature>